<dbReference type="NCBIfam" id="TIGR00756">
    <property type="entry name" value="PPR"/>
    <property type="match status" value="2"/>
</dbReference>
<dbReference type="EMBL" id="JBAMMX010000023">
    <property type="protein sequence ID" value="KAK6916877.1"/>
    <property type="molecule type" value="Genomic_DNA"/>
</dbReference>
<dbReference type="PANTHER" id="PTHR47926">
    <property type="entry name" value="PENTATRICOPEPTIDE REPEAT-CONTAINING PROTEIN"/>
    <property type="match status" value="1"/>
</dbReference>
<dbReference type="GO" id="GO:0003723">
    <property type="term" value="F:RNA binding"/>
    <property type="evidence" value="ECO:0007669"/>
    <property type="project" value="InterPro"/>
</dbReference>
<dbReference type="InterPro" id="IPR046848">
    <property type="entry name" value="E_motif"/>
</dbReference>
<evidence type="ECO:0000256" key="1">
    <source>
        <dbReference type="ARBA" id="ARBA00022737"/>
    </source>
</evidence>
<dbReference type="Pfam" id="PF01535">
    <property type="entry name" value="PPR"/>
    <property type="match status" value="1"/>
</dbReference>
<evidence type="ECO:0000256" key="2">
    <source>
        <dbReference type="PROSITE-ProRule" id="PRU00708"/>
    </source>
</evidence>
<gene>
    <name evidence="3" type="ORF">RJ641_017628</name>
</gene>
<name>A0AAN8YXT3_9MAGN</name>
<comment type="caution">
    <text evidence="3">The sequence shown here is derived from an EMBL/GenBank/DDBJ whole genome shotgun (WGS) entry which is preliminary data.</text>
</comment>
<dbReference type="InterPro" id="IPR002885">
    <property type="entry name" value="PPR_rpt"/>
</dbReference>
<feature type="repeat" description="PPR" evidence="2">
    <location>
        <begin position="5"/>
        <end position="39"/>
    </location>
</feature>
<dbReference type="PANTHER" id="PTHR47926:SF343">
    <property type="entry name" value="PENTACOTRIPEPTIDE-REPEAT REGION OF PRORP DOMAIN-CONTAINING PROTEIN"/>
    <property type="match status" value="1"/>
</dbReference>
<dbReference type="Pfam" id="PF20431">
    <property type="entry name" value="E_motif"/>
    <property type="match status" value="1"/>
</dbReference>
<dbReference type="InterPro" id="IPR011990">
    <property type="entry name" value="TPR-like_helical_dom_sf"/>
</dbReference>
<dbReference type="InterPro" id="IPR046960">
    <property type="entry name" value="PPR_At4g14850-like_plant"/>
</dbReference>
<dbReference type="AlphaFoldDB" id="A0AAN8YXT3"/>
<sequence>MFDPSLSSWNAILSGYSLNGDYKEAINLFRQMQFQNVQPDRTNLAIILSSCAAMGLLQSGKQSHAASQKAGLHMDNYVASGLISIYSEGKKLETAKQILERLRELDVVCYNAMIAGLSLGSLDEKAFTLFKHMRVKGVMQTQFSFTTILNSCAKLHSELIDEGIEIFNSMQLEHGLEPNLDHHTAIIDTLGQAGRFYEAEVLMDQMPHKDDPIIWEVLLSTCRIHANVGLARRAARELFHLDPQNSAPYALLANIYTSLERWDDARAVRELMTQKEVRKNPGYSWIAGLSMKIKLNP</sequence>
<feature type="repeat" description="PPR" evidence="2">
    <location>
        <begin position="106"/>
        <end position="140"/>
    </location>
</feature>
<dbReference type="Gene3D" id="1.25.40.10">
    <property type="entry name" value="Tetratricopeptide repeat domain"/>
    <property type="match status" value="2"/>
</dbReference>
<dbReference type="SUPFAM" id="SSF48452">
    <property type="entry name" value="TPR-like"/>
    <property type="match status" value="1"/>
</dbReference>
<keyword evidence="1" id="KW-0677">Repeat</keyword>
<dbReference type="FunFam" id="1.25.40.10:FF:000090">
    <property type="entry name" value="Pentatricopeptide repeat-containing protein, chloroplastic"/>
    <property type="match status" value="1"/>
</dbReference>
<organism evidence="3 4">
    <name type="scientific">Dillenia turbinata</name>
    <dbReference type="NCBI Taxonomy" id="194707"/>
    <lineage>
        <taxon>Eukaryota</taxon>
        <taxon>Viridiplantae</taxon>
        <taxon>Streptophyta</taxon>
        <taxon>Embryophyta</taxon>
        <taxon>Tracheophyta</taxon>
        <taxon>Spermatophyta</taxon>
        <taxon>Magnoliopsida</taxon>
        <taxon>eudicotyledons</taxon>
        <taxon>Gunneridae</taxon>
        <taxon>Pentapetalae</taxon>
        <taxon>Dilleniales</taxon>
        <taxon>Dilleniaceae</taxon>
        <taxon>Dillenia</taxon>
    </lineage>
</organism>
<dbReference type="Pfam" id="PF13041">
    <property type="entry name" value="PPR_2"/>
    <property type="match status" value="2"/>
</dbReference>
<reference evidence="3 4" key="1">
    <citation type="submission" date="2023-12" db="EMBL/GenBank/DDBJ databases">
        <title>A high-quality genome assembly for Dillenia turbinata (Dilleniales).</title>
        <authorList>
            <person name="Chanderbali A."/>
        </authorList>
    </citation>
    <scope>NUCLEOTIDE SEQUENCE [LARGE SCALE GENOMIC DNA]</scope>
    <source>
        <strain evidence="3">LSX21</strain>
        <tissue evidence="3">Leaf</tissue>
    </source>
</reference>
<evidence type="ECO:0000313" key="3">
    <source>
        <dbReference type="EMBL" id="KAK6916877.1"/>
    </source>
</evidence>
<evidence type="ECO:0000313" key="4">
    <source>
        <dbReference type="Proteomes" id="UP001370490"/>
    </source>
</evidence>
<dbReference type="Proteomes" id="UP001370490">
    <property type="component" value="Unassembled WGS sequence"/>
</dbReference>
<accession>A0AAN8YXT3</accession>
<protein>
    <submittedName>
        <fullName evidence="3">Pentatricopeptide repeat</fullName>
    </submittedName>
</protein>
<dbReference type="GO" id="GO:0009451">
    <property type="term" value="P:RNA modification"/>
    <property type="evidence" value="ECO:0007669"/>
    <property type="project" value="InterPro"/>
</dbReference>
<proteinExistence type="predicted"/>
<keyword evidence="4" id="KW-1185">Reference proteome</keyword>
<dbReference type="PROSITE" id="PS51375">
    <property type="entry name" value="PPR"/>
    <property type="match status" value="2"/>
</dbReference>